<evidence type="ECO:0000256" key="4">
    <source>
        <dbReference type="ARBA" id="ARBA00022737"/>
    </source>
</evidence>
<protein>
    <submittedName>
        <fullName evidence="10">ABC transporter related protein</fullName>
    </submittedName>
</protein>
<dbReference type="InterPro" id="IPR027417">
    <property type="entry name" value="P-loop_NTPase"/>
</dbReference>
<keyword evidence="5" id="KW-0547">Nucleotide-binding</keyword>
<dbReference type="eggNOG" id="COG3845">
    <property type="taxonomic scope" value="Bacteria"/>
</dbReference>
<dbReference type="KEGG" id="csh:Closa_1677"/>
<dbReference type="SUPFAM" id="SSF52540">
    <property type="entry name" value="P-loop containing nucleoside triphosphate hydrolases"/>
    <property type="match status" value="2"/>
</dbReference>
<dbReference type="InterPro" id="IPR017871">
    <property type="entry name" value="ABC_transporter-like_CS"/>
</dbReference>
<evidence type="ECO:0000313" key="11">
    <source>
        <dbReference type="Proteomes" id="UP000001662"/>
    </source>
</evidence>
<dbReference type="PROSITE" id="PS00211">
    <property type="entry name" value="ABC_TRANSPORTER_1"/>
    <property type="match status" value="2"/>
</dbReference>
<dbReference type="Gene3D" id="3.40.50.300">
    <property type="entry name" value="P-loop containing nucleotide triphosphate hydrolases"/>
    <property type="match status" value="2"/>
</dbReference>
<keyword evidence="6" id="KW-0067">ATP-binding</keyword>
<dbReference type="PANTHER" id="PTHR43790">
    <property type="entry name" value="CARBOHYDRATE TRANSPORT ATP-BINDING PROTEIN MG119-RELATED"/>
    <property type="match status" value="1"/>
</dbReference>
<gene>
    <name evidence="10" type="ordered locus">Closa_1677</name>
</gene>
<organism evidence="10 11">
    <name type="scientific">Lacrimispora saccharolytica (strain ATCC 35040 / DSM 2544 / NRCC 2533 / WM1)</name>
    <name type="common">Clostridium saccharolyticum</name>
    <dbReference type="NCBI Taxonomy" id="610130"/>
    <lineage>
        <taxon>Bacteria</taxon>
        <taxon>Bacillati</taxon>
        <taxon>Bacillota</taxon>
        <taxon>Clostridia</taxon>
        <taxon>Lachnospirales</taxon>
        <taxon>Lachnospiraceae</taxon>
        <taxon>Lacrimispora</taxon>
    </lineage>
</organism>
<sequence length="530" mass="58132">MHRRAIKTCGVKTKGERIEMSTGNSDYAVQMHGITKRFGAFYALKDMSLDVKKGSIHSLLGENGAGKSTLMNVLYGLYQADEGEIFINGKKVEIKNPNTAIANGIGMVHQHFMLVEDFTVTQNIILGNETTSRAGVIDMKKARKKILEIVEKYGLEVDPDARISDISVGMQQRVEILKALYRGAELLILDEPTAVLTPQEIEDLLSIMRNLVKDGKAIIIITHKLKEIKASSDTCTVIRRGEYIDTVSVEKVSGQELATLMVGHEVKLVVDKTPAKPGETVLEIKGLVVKNEKKLDAVKGLDLTVRKGEIVGIAGIDGNGQKELVEAINSLVPAEKGSIIVCGKNITNTDPRTVIDSGVSIIPEDRQKRGLVLDFTVNENAILERCRKEPFSRKGILNRKSMEEFTKAIIEEYDVRPEDCGSRRVGELSGGNQQKVIIGREVSMNPEILIAVQPTRGLDVGAIETVHKTLINERDKGKAVLLISFELDEVMNVSDTIAVIYDGKIQDTFHQGTVDENTIGLLMAGGKNHG</sequence>
<dbReference type="PANTHER" id="PTHR43790:SF4">
    <property type="entry name" value="GUANOSINE IMPORT ATP-BINDING PROTEIN NUPO"/>
    <property type="match status" value="1"/>
</dbReference>
<evidence type="ECO:0000313" key="10">
    <source>
        <dbReference type="EMBL" id="ADL04273.1"/>
    </source>
</evidence>
<dbReference type="Proteomes" id="UP000001662">
    <property type="component" value="Chromosome"/>
</dbReference>
<keyword evidence="8" id="KW-0472">Membrane</keyword>
<evidence type="ECO:0000256" key="3">
    <source>
        <dbReference type="ARBA" id="ARBA00022475"/>
    </source>
</evidence>
<dbReference type="GO" id="GO:0016887">
    <property type="term" value="F:ATP hydrolysis activity"/>
    <property type="evidence" value="ECO:0007669"/>
    <property type="project" value="InterPro"/>
</dbReference>
<reference evidence="10" key="1">
    <citation type="submission" date="2010-07" db="EMBL/GenBank/DDBJ databases">
        <title>Complete sequence of Clostridium saccharolyticum WM1.</title>
        <authorList>
            <consortium name="US DOE Joint Genome Institute"/>
            <person name="Lucas S."/>
            <person name="Copeland A."/>
            <person name="Lapidus A."/>
            <person name="Cheng J.-F."/>
            <person name="Bruce D."/>
            <person name="Goodwin L."/>
            <person name="Pitluck S."/>
            <person name="Chertkov O."/>
            <person name="Detter J.C."/>
            <person name="Han C."/>
            <person name="Tapia R."/>
            <person name="Land M."/>
            <person name="Hauser L."/>
            <person name="Chang Y.-J."/>
            <person name="Jeffries C."/>
            <person name="Kyrpides N."/>
            <person name="Ivanova N."/>
            <person name="Mikhailova N."/>
            <person name="Mouttaki H."/>
            <person name="Lin L."/>
            <person name="Zhou J."/>
            <person name="Hemme C.L."/>
            <person name="Woyke T."/>
        </authorList>
    </citation>
    <scope>NUCLEOTIDE SEQUENCE [LARGE SCALE GENOMIC DNA]</scope>
    <source>
        <strain evidence="10">WM1</strain>
    </source>
</reference>
<dbReference type="CDD" id="cd03216">
    <property type="entry name" value="ABC_Carb_Monos_I"/>
    <property type="match status" value="1"/>
</dbReference>
<dbReference type="HOGENOM" id="CLU_000604_92_0_9"/>
<accession>D9RAJ5</accession>
<dbReference type="EMBL" id="CP002109">
    <property type="protein sequence ID" value="ADL04273.1"/>
    <property type="molecule type" value="Genomic_DNA"/>
</dbReference>
<dbReference type="InterPro" id="IPR003439">
    <property type="entry name" value="ABC_transporter-like_ATP-bd"/>
</dbReference>
<evidence type="ECO:0000256" key="5">
    <source>
        <dbReference type="ARBA" id="ARBA00022741"/>
    </source>
</evidence>
<dbReference type="SMART" id="SM00382">
    <property type="entry name" value="AAA"/>
    <property type="match status" value="1"/>
</dbReference>
<evidence type="ECO:0000256" key="8">
    <source>
        <dbReference type="ARBA" id="ARBA00023136"/>
    </source>
</evidence>
<comment type="subcellular location">
    <subcellularLocation>
        <location evidence="1">Cell membrane</location>
        <topology evidence="1">Peripheral membrane protein</topology>
    </subcellularLocation>
</comment>
<dbReference type="GO" id="GO:0005524">
    <property type="term" value="F:ATP binding"/>
    <property type="evidence" value="ECO:0007669"/>
    <property type="project" value="UniProtKB-KW"/>
</dbReference>
<dbReference type="InterPro" id="IPR003593">
    <property type="entry name" value="AAA+_ATPase"/>
</dbReference>
<dbReference type="GO" id="GO:0005886">
    <property type="term" value="C:plasma membrane"/>
    <property type="evidence" value="ECO:0007669"/>
    <property type="project" value="UniProtKB-SubCell"/>
</dbReference>
<keyword evidence="4" id="KW-0677">Repeat</keyword>
<keyword evidence="2" id="KW-0813">Transport</keyword>
<keyword evidence="7" id="KW-1278">Translocase</keyword>
<feature type="domain" description="ABC transporter" evidence="9">
    <location>
        <begin position="29"/>
        <end position="265"/>
    </location>
</feature>
<dbReference type="PaxDb" id="610130-Closa_1677"/>
<keyword evidence="11" id="KW-1185">Reference proteome</keyword>
<proteinExistence type="predicted"/>
<evidence type="ECO:0000256" key="7">
    <source>
        <dbReference type="ARBA" id="ARBA00022967"/>
    </source>
</evidence>
<name>D9RAJ5_LACSW</name>
<feature type="domain" description="ABC transporter" evidence="9">
    <location>
        <begin position="282"/>
        <end position="527"/>
    </location>
</feature>
<dbReference type="STRING" id="610130.Closa_1677"/>
<evidence type="ECO:0000259" key="9">
    <source>
        <dbReference type="PROSITE" id="PS50893"/>
    </source>
</evidence>
<evidence type="ECO:0000256" key="6">
    <source>
        <dbReference type="ARBA" id="ARBA00022840"/>
    </source>
</evidence>
<dbReference type="Pfam" id="PF00005">
    <property type="entry name" value="ABC_tran"/>
    <property type="match status" value="2"/>
</dbReference>
<dbReference type="FunFam" id="3.40.50.300:FF:000127">
    <property type="entry name" value="Ribose import ATP-binding protein RbsA"/>
    <property type="match status" value="1"/>
</dbReference>
<dbReference type="PROSITE" id="PS50893">
    <property type="entry name" value="ABC_TRANSPORTER_2"/>
    <property type="match status" value="2"/>
</dbReference>
<evidence type="ECO:0000256" key="2">
    <source>
        <dbReference type="ARBA" id="ARBA00022448"/>
    </source>
</evidence>
<evidence type="ECO:0000256" key="1">
    <source>
        <dbReference type="ARBA" id="ARBA00004202"/>
    </source>
</evidence>
<dbReference type="CDD" id="cd03215">
    <property type="entry name" value="ABC_Carb_Monos_II"/>
    <property type="match status" value="1"/>
</dbReference>
<dbReference type="InterPro" id="IPR050107">
    <property type="entry name" value="ABC_carbohydrate_import_ATPase"/>
</dbReference>
<dbReference type="AlphaFoldDB" id="D9RAJ5"/>
<keyword evidence="3" id="KW-1003">Cell membrane</keyword>